<dbReference type="InterPro" id="IPR008964">
    <property type="entry name" value="Invasin/intimin_cell_adhesion"/>
</dbReference>
<evidence type="ECO:0000259" key="2">
    <source>
        <dbReference type="SMART" id="SM00635"/>
    </source>
</evidence>
<dbReference type="Proteomes" id="UP000224563">
    <property type="component" value="Unassembled WGS sequence"/>
</dbReference>
<dbReference type="AlphaFoldDB" id="A0A2G3E479"/>
<sequence>MKRLKKFMTALCLVLSIALVAPVTVPQVATTTVEAKTTTKTFKIKMGQKLSLYTVGLRGKIKWSSSNKKIAKVNQKGVVTPVKAGKVTITAKGSNGSLKAVVYVSAVLSKTDVRTAAGKKFNLKLKGAPAKVKWTSKNKKIATVNAKGQVTTLRPGKTTIVATCKKKTYKCTLNVDVDGNIAVKKVSATYKMCARYTLAFVKNNNLYPVFVKGTAMYYDANGKSIPTNYTPSDSVSCVEPGKTVVLMMDNPKDAENKFIVPYRAQVKCEVSKCYQKAYGSNYIKVTNQVNGSEGFTAVATNTNTKTTYTGVSAIVLMYDAQGNLFDVQEQYLGKMEPNRAINIQAHYYVYSGGQRYTFQPATVKVIINQAYVN</sequence>
<comment type="caution">
    <text evidence="3">The sequence shown here is derived from an EMBL/GenBank/DDBJ whole genome shotgun (WGS) entry which is preliminary data.</text>
</comment>
<feature type="signal peptide" evidence="1">
    <location>
        <begin position="1"/>
        <end position="21"/>
    </location>
</feature>
<dbReference type="RefSeq" id="WP_099385880.1">
    <property type="nucleotide sequence ID" value="NZ_JANSWH010000076.1"/>
</dbReference>
<evidence type="ECO:0000313" key="4">
    <source>
        <dbReference type="Proteomes" id="UP000224563"/>
    </source>
</evidence>
<dbReference type="SUPFAM" id="SSF49373">
    <property type="entry name" value="Invasin/intimin cell-adhesion fragments"/>
    <property type="match status" value="2"/>
</dbReference>
<dbReference type="Gene3D" id="2.60.40.1080">
    <property type="match status" value="2"/>
</dbReference>
<evidence type="ECO:0000313" key="3">
    <source>
        <dbReference type="EMBL" id="PHU37955.1"/>
    </source>
</evidence>
<feature type="domain" description="BIG2" evidence="2">
    <location>
        <begin position="107"/>
        <end position="174"/>
    </location>
</feature>
<dbReference type="Pfam" id="PF02368">
    <property type="entry name" value="Big_2"/>
    <property type="match status" value="2"/>
</dbReference>
<keyword evidence="1" id="KW-0732">Signal</keyword>
<gene>
    <name evidence="3" type="ORF">CSX02_05230</name>
</gene>
<dbReference type="InterPro" id="IPR003343">
    <property type="entry name" value="Big_2"/>
</dbReference>
<proteinExistence type="predicted"/>
<feature type="chain" id="PRO_5038858567" description="BIG2 domain-containing protein" evidence="1">
    <location>
        <begin position="22"/>
        <end position="373"/>
    </location>
</feature>
<keyword evidence="4" id="KW-1185">Reference proteome</keyword>
<organism evidence="3 4">
    <name type="scientific">Agathobacter ruminis</name>
    <dbReference type="NCBI Taxonomy" id="1712665"/>
    <lineage>
        <taxon>Bacteria</taxon>
        <taxon>Bacillati</taxon>
        <taxon>Bacillota</taxon>
        <taxon>Clostridia</taxon>
        <taxon>Lachnospirales</taxon>
        <taxon>Lachnospiraceae</taxon>
        <taxon>Agathobacter</taxon>
    </lineage>
</organism>
<dbReference type="EMBL" id="PDYG01000020">
    <property type="protein sequence ID" value="PHU37955.1"/>
    <property type="molecule type" value="Genomic_DNA"/>
</dbReference>
<reference evidence="3 4" key="2">
    <citation type="submission" date="2017-10" db="EMBL/GenBank/DDBJ databases">
        <authorList>
            <person name="Banno H."/>
            <person name="Chua N.-H."/>
        </authorList>
    </citation>
    <scope>NUCLEOTIDE SEQUENCE [LARGE SCALE GENOMIC DNA]</scope>
    <source>
        <strain evidence="3 4">JK623</strain>
    </source>
</reference>
<name>A0A2G3E479_9FIRM</name>
<reference evidence="3 4" key="1">
    <citation type="submission" date="2017-10" db="EMBL/GenBank/DDBJ databases">
        <title>Resolving the taxonomy of Roseburia spp., Eubacterium rectale and Agathobacter spp. through phylogenomic analysis.</title>
        <authorList>
            <person name="Sheridan P.O."/>
            <person name="Walker A.W."/>
            <person name="Duncan S.H."/>
            <person name="Scott K.P."/>
            <person name="Toole P.W.O."/>
            <person name="Luis P."/>
            <person name="Flint H.J."/>
        </authorList>
    </citation>
    <scope>NUCLEOTIDE SEQUENCE [LARGE SCALE GENOMIC DNA]</scope>
    <source>
        <strain evidence="3 4">JK623</strain>
    </source>
</reference>
<feature type="domain" description="BIG2" evidence="2">
    <location>
        <begin position="29"/>
        <end position="103"/>
    </location>
</feature>
<protein>
    <recommendedName>
        <fullName evidence="2">BIG2 domain-containing protein</fullName>
    </recommendedName>
</protein>
<evidence type="ECO:0000256" key="1">
    <source>
        <dbReference type="SAM" id="SignalP"/>
    </source>
</evidence>
<dbReference type="SMART" id="SM00635">
    <property type="entry name" value="BID_2"/>
    <property type="match status" value="2"/>
</dbReference>
<accession>A0A2G3E479</accession>